<dbReference type="GO" id="GO:0004673">
    <property type="term" value="F:protein histidine kinase activity"/>
    <property type="evidence" value="ECO:0007669"/>
    <property type="project" value="UniProtKB-EC"/>
</dbReference>
<evidence type="ECO:0000256" key="2">
    <source>
        <dbReference type="ARBA" id="ARBA00012438"/>
    </source>
</evidence>
<keyword evidence="4" id="KW-0808">Transferase</keyword>
<dbReference type="GO" id="GO:0005524">
    <property type="term" value="F:ATP binding"/>
    <property type="evidence" value="ECO:0007669"/>
    <property type="project" value="UniProtKB-KW"/>
</dbReference>
<feature type="domain" description="Histidine kinase/HSP90-like ATPase" evidence="9">
    <location>
        <begin position="543"/>
        <end position="640"/>
    </location>
</feature>
<dbReference type="EC" id="2.7.13.3" evidence="2"/>
<dbReference type="SMART" id="SM00387">
    <property type="entry name" value="HATPase_c"/>
    <property type="match status" value="1"/>
</dbReference>
<protein>
    <recommendedName>
        <fullName evidence="2">histidine kinase</fullName>
        <ecNumber evidence="2">2.7.13.3</ecNumber>
    </recommendedName>
</protein>
<dbReference type="InterPro" id="IPR011495">
    <property type="entry name" value="Sig_transdc_His_kin_sub2_dim/P"/>
</dbReference>
<dbReference type="Gene3D" id="3.30.565.10">
    <property type="entry name" value="Histidine kinase-like ATPase, C-terminal domain"/>
    <property type="match status" value="1"/>
</dbReference>
<evidence type="ECO:0000313" key="10">
    <source>
        <dbReference type="EMBL" id="GEQ85209.1"/>
    </source>
</evidence>
<dbReference type="Pfam" id="PF07568">
    <property type="entry name" value="HisKA_2"/>
    <property type="match status" value="1"/>
</dbReference>
<evidence type="ECO:0000313" key="11">
    <source>
        <dbReference type="Proteomes" id="UP000326994"/>
    </source>
</evidence>
<dbReference type="SUPFAM" id="SSF48452">
    <property type="entry name" value="TPR-like"/>
    <property type="match status" value="1"/>
</dbReference>
<keyword evidence="8" id="KW-1133">Transmembrane helix</keyword>
<keyword evidence="6" id="KW-0418">Kinase</keyword>
<evidence type="ECO:0000256" key="5">
    <source>
        <dbReference type="ARBA" id="ARBA00022741"/>
    </source>
</evidence>
<dbReference type="Pfam" id="PF02518">
    <property type="entry name" value="HATPase_c"/>
    <property type="match status" value="1"/>
</dbReference>
<keyword evidence="8" id="KW-0472">Membrane</keyword>
<evidence type="ECO:0000256" key="6">
    <source>
        <dbReference type="ARBA" id="ARBA00022777"/>
    </source>
</evidence>
<dbReference type="RefSeq" id="WP_151893138.1">
    <property type="nucleotide sequence ID" value="NZ_BKCF01000001.1"/>
</dbReference>
<dbReference type="PANTHER" id="PTHR41523:SF8">
    <property type="entry name" value="ETHYLENE RESPONSE SENSOR PROTEIN"/>
    <property type="match status" value="1"/>
</dbReference>
<keyword evidence="5" id="KW-0547">Nucleotide-binding</keyword>
<dbReference type="Proteomes" id="UP000326994">
    <property type="component" value="Unassembled WGS sequence"/>
</dbReference>
<dbReference type="InterPro" id="IPR011990">
    <property type="entry name" value="TPR-like_helical_dom_sf"/>
</dbReference>
<dbReference type="OrthoDB" id="9767435at2"/>
<dbReference type="AlphaFoldDB" id="A0A5J4FYG8"/>
<keyword evidence="7" id="KW-0067">ATP-binding</keyword>
<evidence type="ECO:0000256" key="4">
    <source>
        <dbReference type="ARBA" id="ARBA00022679"/>
    </source>
</evidence>
<reference evidence="10 11" key="1">
    <citation type="submission" date="2019-08" db="EMBL/GenBank/DDBJ databases">
        <title>Ulvibacter marinistellae sp. nov., isolated from a starfish, Patiria pectinifera.</title>
        <authorList>
            <person name="Kawano K."/>
            <person name="Ushijima N."/>
            <person name="Kihara M."/>
            <person name="Itoh H."/>
        </authorList>
    </citation>
    <scope>NUCLEOTIDE SEQUENCE [LARGE SCALE GENOMIC DNA]</scope>
    <source>
        <strain evidence="10 11">KK4</strain>
    </source>
</reference>
<name>A0A5J4FYG8_9FLAO</name>
<dbReference type="Gene3D" id="1.25.40.10">
    <property type="entry name" value="Tetratricopeptide repeat domain"/>
    <property type="match status" value="2"/>
</dbReference>
<evidence type="ECO:0000256" key="8">
    <source>
        <dbReference type="SAM" id="Phobius"/>
    </source>
</evidence>
<keyword evidence="8" id="KW-0812">Transmembrane</keyword>
<dbReference type="PANTHER" id="PTHR41523">
    <property type="entry name" value="TWO-COMPONENT SYSTEM SENSOR PROTEIN"/>
    <property type="match status" value="1"/>
</dbReference>
<proteinExistence type="predicted"/>
<evidence type="ECO:0000259" key="9">
    <source>
        <dbReference type="SMART" id="SM00387"/>
    </source>
</evidence>
<evidence type="ECO:0000256" key="1">
    <source>
        <dbReference type="ARBA" id="ARBA00000085"/>
    </source>
</evidence>
<dbReference type="InterPro" id="IPR019734">
    <property type="entry name" value="TPR_rpt"/>
</dbReference>
<comment type="catalytic activity">
    <reaction evidence="1">
        <text>ATP + protein L-histidine = ADP + protein N-phospho-L-histidine.</text>
        <dbReference type="EC" id="2.7.13.3"/>
    </reaction>
</comment>
<dbReference type="Gene3D" id="3.30.450.20">
    <property type="entry name" value="PAS domain"/>
    <property type="match status" value="1"/>
</dbReference>
<dbReference type="InterPro" id="IPR036890">
    <property type="entry name" value="HATPase_C_sf"/>
</dbReference>
<gene>
    <name evidence="10" type="ORF">ULMS_07170</name>
</gene>
<evidence type="ECO:0000256" key="7">
    <source>
        <dbReference type="ARBA" id="ARBA00022840"/>
    </source>
</evidence>
<keyword evidence="3" id="KW-0597">Phosphoprotein</keyword>
<feature type="transmembrane region" description="Helical" evidence="8">
    <location>
        <begin position="398"/>
        <end position="418"/>
    </location>
</feature>
<evidence type="ECO:0000256" key="3">
    <source>
        <dbReference type="ARBA" id="ARBA00022553"/>
    </source>
</evidence>
<dbReference type="SMART" id="SM00028">
    <property type="entry name" value="TPR"/>
    <property type="match status" value="3"/>
</dbReference>
<dbReference type="SUPFAM" id="SSF55874">
    <property type="entry name" value="ATPase domain of HSP90 chaperone/DNA topoisomerase II/histidine kinase"/>
    <property type="match status" value="1"/>
</dbReference>
<keyword evidence="11" id="KW-1185">Reference proteome</keyword>
<sequence length="642" mass="73564">MKIIFILLLPLFCFAQQEKKVDSLITIANKLTTVKEKFDYLCSIPNKERYATHTINYIKEAEQIAIDNDNEDYIALTYYYYANYYYYNAKLDSSLFYIKKAKPFLSPTRQPLVNASLISTEGGVYQKKGNMPLSISKTLESQQLLDKIDTIPLTGEERRRYKMMGLSTLNSLANYYNSIDEYEKAISFYDKGYSTALRNNLYMFAGVFINNKGDVFLKKNQFKNALDAFLEGKKLKKKGNAQERIIKNSDLNIGVAYTGLNENQMALPYLEDVVAFYKKNNITTMLAESLFYKGNLYLNIQDYKNAKADCEEAKTIAIADSNLEVVKKACNCLYQGYKATLDYDLALENHELYLKTKDSIFNEKNIKKQTEQELQYEFNKTEELRSAQIKAKENESKLYSILAAVAFTFALFLGFFFYKNRKKNILLAKQKNLLEATVDEKNILLRETHHRVKNSFQMVSSLLFIQSETAQDAEAKIAIKEAQNRVRSMVLIHQKLYSKNKLVGIDSKEYIEDFTKDVIESHQFETTKLKYKVDAQSLLLDIETITPLGLILNELITNVLKHAFHPVTENSLLHISFKKQAATLVLTVTDNGKGMPPKVKDSSFGLQLIEGLCKKLKATLTLLPASPKGTEAKVVMMRFEIL</sequence>
<accession>A0A5J4FYG8</accession>
<organism evidence="10 11">
    <name type="scientific">Patiriisocius marinistellae</name>
    <dbReference type="NCBI Taxonomy" id="2494560"/>
    <lineage>
        <taxon>Bacteria</taxon>
        <taxon>Pseudomonadati</taxon>
        <taxon>Bacteroidota</taxon>
        <taxon>Flavobacteriia</taxon>
        <taxon>Flavobacteriales</taxon>
        <taxon>Flavobacteriaceae</taxon>
        <taxon>Patiriisocius</taxon>
    </lineage>
</organism>
<dbReference type="InterPro" id="IPR003594">
    <property type="entry name" value="HATPase_dom"/>
</dbReference>
<comment type="caution">
    <text evidence="10">The sequence shown here is derived from an EMBL/GenBank/DDBJ whole genome shotgun (WGS) entry which is preliminary data.</text>
</comment>
<dbReference type="EMBL" id="BKCF01000001">
    <property type="protein sequence ID" value="GEQ85209.1"/>
    <property type="molecule type" value="Genomic_DNA"/>
</dbReference>